<evidence type="ECO:0000313" key="2">
    <source>
        <dbReference type="EMBL" id="GGO82364.1"/>
    </source>
</evidence>
<dbReference type="Pfam" id="PF19664">
    <property type="entry name" value="DUF6167"/>
    <property type="match status" value="1"/>
</dbReference>
<evidence type="ECO:0000313" key="3">
    <source>
        <dbReference type="Proteomes" id="UP000641932"/>
    </source>
</evidence>
<gene>
    <name evidence="2" type="ORF">GCM10012280_08790</name>
</gene>
<dbReference type="EMBL" id="BMMS01000003">
    <property type="protein sequence ID" value="GGO82364.1"/>
    <property type="molecule type" value="Genomic_DNA"/>
</dbReference>
<evidence type="ECO:0000256" key="1">
    <source>
        <dbReference type="SAM" id="MobiDB-lite"/>
    </source>
</evidence>
<protein>
    <recommendedName>
        <fullName evidence="4">Secreted protein</fullName>
    </recommendedName>
</protein>
<comment type="caution">
    <text evidence="2">The sequence shown here is derived from an EMBL/GenBank/DDBJ whole genome shotgun (WGS) entry which is preliminary data.</text>
</comment>
<name>A0A918DUE0_9ACTN</name>
<evidence type="ECO:0008006" key="4">
    <source>
        <dbReference type="Google" id="ProtNLM"/>
    </source>
</evidence>
<dbReference type="Proteomes" id="UP000641932">
    <property type="component" value="Unassembled WGS sequence"/>
</dbReference>
<keyword evidence="3" id="KW-1185">Reference proteome</keyword>
<dbReference type="InterPro" id="IPR046165">
    <property type="entry name" value="DUF6167"/>
</dbReference>
<accession>A0A918DUE0</accession>
<feature type="compositionally biased region" description="Basic and acidic residues" evidence="1">
    <location>
        <begin position="60"/>
        <end position="80"/>
    </location>
</feature>
<proteinExistence type="predicted"/>
<reference evidence="2" key="2">
    <citation type="submission" date="2020-09" db="EMBL/GenBank/DDBJ databases">
        <authorList>
            <person name="Sun Q."/>
            <person name="Zhou Y."/>
        </authorList>
    </citation>
    <scope>NUCLEOTIDE SEQUENCE</scope>
    <source>
        <strain evidence="2">CGMCC 4.7201</strain>
    </source>
</reference>
<reference evidence="2" key="1">
    <citation type="journal article" date="2014" name="Int. J. Syst. Evol. Microbiol.">
        <title>Complete genome sequence of Corynebacterium casei LMG S-19264T (=DSM 44701T), isolated from a smear-ripened cheese.</title>
        <authorList>
            <consortium name="US DOE Joint Genome Institute (JGI-PGF)"/>
            <person name="Walter F."/>
            <person name="Albersmeier A."/>
            <person name="Kalinowski J."/>
            <person name="Ruckert C."/>
        </authorList>
    </citation>
    <scope>NUCLEOTIDE SEQUENCE</scope>
    <source>
        <strain evidence="2">CGMCC 4.7201</strain>
    </source>
</reference>
<organism evidence="2 3">
    <name type="scientific">Wenjunlia tyrosinilytica</name>
    <dbReference type="NCBI Taxonomy" id="1544741"/>
    <lineage>
        <taxon>Bacteria</taxon>
        <taxon>Bacillati</taxon>
        <taxon>Actinomycetota</taxon>
        <taxon>Actinomycetes</taxon>
        <taxon>Kitasatosporales</taxon>
        <taxon>Streptomycetaceae</taxon>
        <taxon>Wenjunlia</taxon>
    </lineage>
</organism>
<dbReference type="AlphaFoldDB" id="A0A918DUE0"/>
<sequence>MFRRLFWLVAGIAIGTWGTTKVNRAARKLTPEGIAETAVGRAADLGGQVRRFAQDVRTGMAEREAELKKTPGRTGRDYHRGFPAAPDQALPGQRSGNAYNRKDDH</sequence>
<dbReference type="RefSeq" id="WP_189130172.1">
    <property type="nucleotide sequence ID" value="NZ_BMMS01000003.1"/>
</dbReference>
<feature type="region of interest" description="Disordered" evidence="1">
    <location>
        <begin position="60"/>
        <end position="105"/>
    </location>
</feature>